<feature type="signal peptide" evidence="5">
    <location>
        <begin position="1"/>
        <end position="22"/>
    </location>
</feature>
<dbReference type="GO" id="GO:0008236">
    <property type="term" value="F:serine-type peptidase activity"/>
    <property type="evidence" value="ECO:0007669"/>
    <property type="project" value="UniProtKB-KW"/>
</dbReference>
<comment type="similarity">
    <text evidence="1">Belongs to the peptidase S51 family.</text>
</comment>
<evidence type="ECO:0000256" key="4">
    <source>
        <dbReference type="ARBA" id="ARBA00022825"/>
    </source>
</evidence>
<dbReference type="eggNOG" id="COG4242">
    <property type="taxonomic scope" value="Bacteria"/>
</dbReference>
<geneLocation type="plasmid" evidence="6 7">
    <name>2</name>
</geneLocation>
<dbReference type="OrthoDB" id="9799980at2"/>
<keyword evidence="5" id="KW-0732">Signal</keyword>
<keyword evidence="7" id="KW-1185">Reference proteome</keyword>
<name>W0RS68_9BACT</name>
<dbReference type="PANTHER" id="PTHR36175:SF1">
    <property type="entry name" value="CYANOPHYCINASE"/>
    <property type="match status" value="1"/>
</dbReference>
<keyword evidence="2" id="KW-0645">Protease</keyword>
<dbReference type="RefSeq" id="WP_025415109.1">
    <property type="nucleotide sequence ID" value="NZ_CP007130.1"/>
</dbReference>
<evidence type="ECO:0000313" key="6">
    <source>
        <dbReference type="EMBL" id="AHG93819.1"/>
    </source>
</evidence>
<keyword evidence="3" id="KW-0378">Hydrolase</keyword>
<evidence type="ECO:0000313" key="7">
    <source>
        <dbReference type="Proteomes" id="UP000019151"/>
    </source>
</evidence>
<dbReference type="InterPro" id="IPR029062">
    <property type="entry name" value="Class_I_gatase-like"/>
</dbReference>
<dbReference type="HOGENOM" id="CLU_533966_0_0_0"/>
<dbReference type="Gene3D" id="3.40.50.880">
    <property type="match status" value="1"/>
</dbReference>
<dbReference type="InParanoid" id="W0RS68"/>
<dbReference type="AlphaFoldDB" id="W0RS68"/>
<dbReference type="PANTHER" id="PTHR36175">
    <property type="entry name" value="CYANOPHYCINASE"/>
    <property type="match status" value="1"/>
</dbReference>
<sequence>MTPRIVVAAALALVLAAPPAVAQSPKVGPPRGAVIVVGGGSLGPEVYARFIELAGGPDALIVDVPTAGGDSVYPADWRGTRGLRAAGARNVVVLHTVSRTVADADSFVAPLKKAGGVWFEGGRQWHLVDSYAGTKTERAFHDVLARGGVVGGSSAGASILASYLLRGAREGNTVVMAPGYEAGFGFLRGVAIDQHVVARERLRDLADSLIPRHPDLLGISEDEGTAWVVRGDTAEIVGRGQAFVYGGRDATDAGKPFLTLHPGDRYDLGARHVMRRAIAGASISEAFVDSLLAPVAARGRAATVLVAQGGRVLVDKGYGVAAHPRYMPATTVPEIPLGEMADVFHGLAARLLARDGKLSLDDTLAGGATVREYLTGTRRVPDGGARLAALLSARAGTPYPRLVDRRVFTPIGAHKTVVAIDGRVESNVDELYRLALALESPARVFADTTAASAGAPLPGEELGWRTEPNGRLAAYAMDDGRRGAFVRVPARRATVIVLTDADDADARGIAGRIADRLR</sequence>
<dbReference type="KEGG" id="gba:J421_6284"/>
<dbReference type="SUPFAM" id="SSF52317">
    <property type="entry name" value="Class I glutamine amidotransferase-like"/>
    <property type="match status" value="1"/>
</dbReference>
<evidence type="ECO:0000256" key="2">
    <source>
        <dbReference type="ARBA" id="ARBA00022670"/>
    </source>
</evidence>
<evidence type="ECO:0000256" key="1">
    <source>
        <dbReference type="ARBA" id="ARBA00006534"/>
    </source>
</evidence>
<protein>
    <submittedName>
        <fullName evidence="6">Peptidase S51 dipeptidase E</fullName>
    </submittedName>
</protein>
<keyword evidence="4" id="KW-0720">Serine protease</keyword>
<accession>W0RS68</accession>
<feature type="chain" id="PRO_5004795350" evidence="5">
    <location>
        <begin position="23"/>
        <end position="518"/>
    </location>
</feature>
<dbReference type="Proteomes" id="UP000019151">
    <property type="component" value="Plasmid 2"/>
</dbReference>
<dbReference type="GO" id="GO:0006508">
    <property type="term" value="P:proteolysis"/>
    <property type="evidence" value="ECO:0007669"/>
    <property type="project" value="UniProtKB-KW"/>
</dbReference>
<proteinExistence type="inferred from homology"/>
<dbReference type="Gene3D" id="3.40.710.10">
    <property type="entry name" value="DD-peptidase/beta-lactamase superfamily"/>
    <property type="match status" value="1"/>
</dbReference>
<organism evidence="6 7">
    <name type="scientific">Gemmatirosa kalamazoonensis</name>
    <dbReference type="NCBI Taxonomy" id="861299"/>
    <lineage>
        <taxon>Bacteria</taxon>
        <taxon>Pseudomonadati</taxon>
        <taxon>Gemmatimonadota</taxon>
        <taxon>Gemmatimonadia</taxon>
        <taxon>Gemmatimonadales</taxon>
        <taxon>Gemmatimonadaceae</taxon>
        <taxon>Gemmatirosa</taxon>
    </lineage>
</organism>
<dbReference type="Pfam" id="PF03575">
    <property type="entry name" value="Peptidase_S51"/>
    <property type="match status" value="1"/>
</dbReference>
<evidence type="ECO:0000256" key="5">
    <source>
        <dbReference type="SAM" id="SignalP"/>
    </source>
</evidence>
<dbReference type="InterPro" id="IPR012338">
    <property type="entry name" value="Beta-lactam/transpept-like"/>
</dbReference>
<dbReference type="InterPro" id="IPR005320">
    <property type="entry name" value="Peptidase_S51"/>
</dbReference>
<keyword evidence="6" id="KW-0614">Plasmid</keyword>
<dbReference type="EMBL" id="CP007130">
    <property type="protein sequence ID" value="AHG93819.1"/>
    <property type="molecule type" value="Genomic_DNA"/>
</dbReference>
<evidence type="ECO:0000256" key="3">
    <source>
        <dbReference type="ARBA" id="ARBA00022801"/>
    </source>
</evidence>
<dbReference type="PATRIC" id="fig|861299.3.peg.6352"/>
<gene>
    <name evidence="6" type="ORF">J421_6284</name>
</gene>
<dbReference type="SUPFAM" id="SSF56601">
    <property type="entry name" value="beta-lactamase/transpeptidase-like"/>
    <property type="match status" value="1"/>
</dbReference>
<reference evidence="6 7" key="1">
    <citation type="journal article" date="2014" name="Genome Announc.">
        <title>Genome Sequence and Methylome of Soil Bacterium Gemmatirosa kalamazoonensis KBS708T, a Member of the Rarely Cultivated Gemmatimonadetes Phylum.</title>
        <authorList>
            <person name="Debruyn J.M."/>
            <person name="Radosevich M."/>
            <person name="Wommack K.E."/>
            <person name="Polson S.W."/>
            <person name="Hauser L.J."/>
            <person name="Fawaz M.N."/>
            <person name="Korlach J."/>
            <person name="Tsai Y.C."/>
        </authorList>
    </citation>
    <scope>NUCLEOTIDE SEQUENCE [LARGE SCALE GENOMIC DNA]</scope>
    <source>
        <strain evidence="6 7">KBS708</strain>
        <plasmid evidence="7">Plasmid 2</plasmid>
    </source>
</reference>